<evidence type="ECO:0000313" key="7">
    <source>
        <dbReference type="Proteomes" id="UP000009139"/>
    </source>
</evidence>
<evidence type="ECO:0000256" key="2">
    <source>
        <dbReference type="ARBA" id="ARBA00023239"/>
    </source>
</evidence>
<dbReference type="Gene3D" id="3.20.130.10">
    <property type="entry name" value="Fe-S hydro-lyase, tartrate dehydratase beta-type, catalytic domain"/>
    <property type="match status" value="1"/>
</dbReference>
<organism evidence="4 6">
    <name type="scientific">Pyrococcus abyssi (strain GE5 / Orsay)</name>
    <dbReference type="NCBI Taxonomy" id="272844"/>
    <lineage>
        <taxon>Archaea</taxon>
        <taxon>Methanobacteriati</taxon>
        <taxon>Methanobacteriota</taxon>
        <taxon>Thermococci</taxon>
        <taxon>Thermococcales</taxon>
        <taxon>Thermococcaceae</taxon>
        <taxon>Pyrococcus</taxon>
    </lineage>
</organism>
<dbReference type="HOGENOM" id="CLU_098588_0_0_2"/>
<name>Q9V1E0_PYRAB</name>
<dbReference type="EMBL" id="AJ248284">
    <property type="protein sequence ID" value="CAB49409.1"/>
    <property type="molecule type" value="Genomic_DNA"/>
</dbReference>
<dbReference type="EMBL" id="HE613800">
    <property type="protein sequence ID" value="CCE69874.1"/>
    <property type="molecule type" value="Genomic_DNA"/>
</dbReference>
<dbReference type="PIR" id="B75166">
    <property type="entry name" value="B75166"/>
</dbReference>
<dbReference type="NCBIfam" id="TIGR00723">
    <property type="entry name" value="ttdB_fumA_fumB"/>
    <property type="match status" value="1"/>
</dbReference>
<reference evidence="4" key="1">
    <citation type="submission" date="1999-07" db="EMBL/GenBank/DDBJ databases">
        <authorList>
            <person name="Genoscope"/>
        </authorList>
    </citation>
    <scope>NUCLEOTIDE SEQUENCE</scope>
    <source>
        <strain evidence="4">Orsay</strain>
    </source>
</reference>
<dbReference type="SUPFAM" id="SSF117457">
    <property type="entry name" value="FumA C-terminal domain-like"/>
    <property type="match status" value="1"/>
</dbReference>
<reference evidence="5 7" key="5">
    <citation type="journal article" date="2012" name="Curr. Microbiol.">
        <title>Re-annotation of two hyperthermophilic archaea Pyrococcus abyssi GE5 and Pyrococcus furiosus DSM 3638.</title>
        <authorList>
            <person name="Gao J."/>
            <person name="Wang J."/>
        </authorList>
    </citation>
    <scope>GENOME REANNOTATION</scope>
    <source>
        <strain evidence="5">GE5</strain>
        <strain evidence="7">GE5 / Orsay</strain>
    </source>
</reference>
<dbReference type="PATRIC" id="fig|272844.11.peg.520"/>
<dbReference type="STRING" id="272844.PAB2031"/>
<keyword evidence="6" id="KW-1185">Reference proteome</keyword>
<dbReference type="InterPro" id="IPR004647">
    <property type="entry name" value="Fe-S_hydro-lyase_TtdB-typ_cat"/>
</dbReference>
<dbReference type="eggNOG" id="arCOG04406">
    <property type="taxonomic scope" value="Archaea"/>
</dbReference>
<reference evidence="4" key="2">
    <citation type="journal article" date="2000" name="J. Mol. Biol.">
        <title>Archaeal homologs of eukaryotic methylation guide small nucleolar RNAs: lessons from the Pyrococcus genomes.</title>
        <authorList>
            <person name="Gaspin C."/>
            <person name="Cavaille J."/>
            <person name="Erauso G."/>
        </authorList>
    </citation>
    <scope>NUCLEOTIDE SEQUENCE</scope>
    <source>
        <strain evidence="4">Orsay</strain>
    </source>
</reference>
<dbReference type="GO" id="GO:0016836">
    <property type="term" value="F:hydro-lyase activity"/>
    <property type="evidence" value="ECO:0007669"/>
    <property type="project" value="InterPro"/>
</dbReference>
<dbReference type="Proteomes" id="UP000000810">
    <property type="component" value="Chromosome"/>
</dbReference>
<feature type="domain" description="Fe-S hydro-lyase tartrate dehydratase beta-type catalytic" evidence="3">
    <location>
        <begin position="2"/>
        <end position="164"/>
    </location>
</feature>
<proteinExistence type="inferred from homology"/>
<accession>Q9V1E0</accession>
<dbReference type="InterPro" id="IPR036660">
    <property type="entry name" value="Fe-S_hydroAse_TtdB_cat_sf"/>
</dbReference>
<comment type="similarity">
    <text evidence="1">Belongs to the class-I fumarase family.</text>
</comment>
<protein>
    <submittedName>
        <fullName evidence="4 5">Fumarate hydratase</fullName>
    </submittedName>
</protein>
<dbReference type="OrthoDB" id="34134at2157"/>
<evidence type="ECO:0000313" key="5">
    <source>
        <dbReference type="EMBL" id="CCE69874.1"/>
    </source>
</evidence>
<dbReference type="AlphaFoldDB" id="Q9V1E0"/>
<evidence type="ECO:0000259" key="3">
    <source>
        <dbReference type="Pfam" id="PF05683"/>
    </source>
</evidence>
<evidence type="ECO:0000313" key="6">
    <source>
        <dbReference type="Proteomes" id="UP000000810"/>
    </source>
</evidence>
<gene>
    <name evidence="5" type="primary">fum-2</name>
    <name evidence="4" type="ORF">PAB2031</name>
</gene>
<sequence length="165" mass="17833">MAVKLRTPLSPEDVLKLKVGDVVYLSGTIYTARDLAHKRFLSQGFPFNPEGSVIYHCGPLVKAGKIVSAGPTTSARMNQYLDFLFSKGVRGIIGKGGMNAEKFKGKAVYLAFPGGAGSLAAKHLKVKNVYWEDLGMADAVWELEAKDLPLLVAIDSKGRSLYSRG</sequence>
<evidence type="ECO:0000256" key="1">
    <source>
        <dbReference type="ARBA" id="ARBA00008876"/>
    </source>
</evidence>
<keyword evidence="2" id="KW-0456">Lyase</keyword>
<dbReference type="PANTHER" id="PTHR43351">
    <property type="entry name" value="L(+)-TARTRATE DEHYDRATASE SUBUNIT BETA"/>
    <property type="match status" value="1"/>
</dbReference>
<dbReference type="RefSeq" id="WP_010867611.1">
    <property type="nucleotide sequence ID" value="NC_000868.1"/>
</dbReference>
<reference evidence="4 6" key="4">
    <citation type="journal article" date="2003" name="Mol. Microbiol.">
        <title>An integrated analysis of the genome of the hyperthermophilic archaeon Pyrococcus abyssi.</title>
        <authorList>
            <person name="Cohen G."/>
            <person name="Barbe V."/>
            <person name="Flament D."/>
            <person name="Galperin M."/>
            <person name="Heilig R."/>
            <person name="Ripp R."/>
            <person name="Lecompte O."/>
            <person name="Prieur D."/>
            <person name="Poch O."/>
            <person name="Quellerou J."/>
            <person name="Thierry J.C."/>
            <person name="Van der Oost J."/>
            <person name="Weissenbach J."/>
            <person name="Zivanovic Y."/>
            <person name="Forterre P."/>
        </authorList>
    </citation>
    <scope>NUCLEOTIDE SEQUENCE [LARGE SCALE GENOMIC DNA]</scope>
    <source>
        <strain evidence="6">GE5 / Orsay</strain>
        <strain evidence="4">Orsay</strain>
    </source>
</reference>
<dbReference type="Proteomes" id="UP000009139">
    <property type="component" value="Chromosome"/>
</dbReference>
<dbReference type="NCBIfam" id="NF006253">
    <property type="entry name" value="PRK08395.1"/>
    <property type="match status" value="1"/>
</dbReference>
<dbReference type="Pfam" id="PF05683">
    <property type="entry name" value="Fumerase_C"/>
    <property type="match status" value="1"/>
</dbReference>
<dbReference type="PANTHER" id="PTHR43351:SF2">
    <property type="entry name" value="L(+)-TARTRATE DEHYDRATASE SUBUNIT BETA-RELATED"/>
    <property type="match status" value="1"/>
</dbReference>
<reference evidence="4" key="3">
    <citation type="journal article" date="2001" name="Genome Res.">
        <title>Genome evolution at the genus level: comparison of three complete genomes of hyperthermophilic archaea.</title>
        <authorList>
            <person name="Lecompte O."/>
            <person name="Ripp R."/>
            <person name="Puzos-Barbe V."/>
            <person name="Duprat S."/>
            <person name="Heilig R."/>
            <person name="Dietrich J."/>
            <person name="Thierry J.C."/>
            <person name="Poch O."/>
        </authorList>
    </citation>
    <scope>NUCLEOTIDE SEQUENCE</scope>
    <source>
        <strain evidence="4">Orsay</strain>
    </source>
</reference>
<evidence type="ECO:0000313" key="4">
    <source>
        <dbReference type="EMBL" id="CAB49409.1"/>
    </source>
</evidence>
<dbReference type="KEGG" id="pab:PAB2031"/>